<feature type="transmembrane region" description="Helical" evidence="1">
    <location>
        <begin position="170"/>
        <end position="191"/>
    </location>
</feature>
<comment type="caution">
    <text evidence="2">The sequence shown here is derived from an EMBL/GenBank/DDBJ whole genome shotgun (WGS) entry which is preliminary data.</text>
</comment>
<feature type="transmembrane region" description="Helical" evidence="1">
    <location>
        <begin position="48"/>
        <end position="70"/>
    </location>
</feature>
<evidence type="ECO:0000313" key="3">
    <source>
        <dbReference type="Proteomes" id="UP001205740"/>
    </source>
</evidence>
<keyword evidence="1" id="KW-1133">Transmembrane helix</keyword>
<keyword evidence="1" id="KW-0472">Membrane</keyword>
<evidence type="ECO:0000256" key="1">
    <source>
        <dbReference type="SAM" id="Phobius"/>
    </source>
</evidence>
<dbReference type="RefSeq" id="WP_253654065.1">
    <property type="nucleotide sequence ID" value="NZ_BAAAOE010000003.1"/>
</dbReference>
<dbReference type="Proteomes" id="UP001205740">
    <property type="component" value="Unassembled WGS sequence"/>
</dbReference>
<sequence>MTTLATSTPITPTSRPVVPTRAAGTLLTLGSLAWIAVLPFTADSSDHGVVGVIGALAALAFQAGVVWLLATQYRTAAMGDGRVARGFHRLQFVLMGGAMGSTGLDGLGVLHGTPVWAAFDACWPLSMLGMLGIGIRIAIAGRWTGILRWWTLGAQSWFALVPVAMTGGAIAMVLPSVHVVLGYAVLGVLLARVGGLVRRHDGSVVSAR</sequence>
<keyword evidence="1" id="KW-0812">Transmembrane</keyword>
<gene>
    <name evidence="2" type="ORF">LX12_001659</name>
</gene>
<proteinExistence type="predicted"/>
<keyword evidence="3" id="KW-1185">Reference proteome</keyword>
<feature type="transmembrane region" description="Helical" evidence="1">
    <location>
        <begin position="116"/>
        <end position="139"/>
    </location>
</feature>
<feature type="transmembrane region" description="Helical" evidence="1">
    <location>
        <begin position="90"/>
        <end position="110"/>
    </location>
</feature>
<dbReference type="EMBL" id="JAMTCG010000003">
    <property type="protein sequence ID" value="MCP2160472.1"/>
    <property type="molecule type" value="Genomic_DNA"/>
</dbReference>
<feature type="transmembrane region" description="Helical" evidence="1">
    <location>
        <begin position="146"/>
        <end position="164"/>
    </location>
</feature>
<evidence type="ECO:0008006" key="4">
    <source>
        <dbReference type="Google" id="ProtNLM"/>
    </source>
</evidence>
<evidence type="ECO:0000313" key="2">
    <source>
        <dbReference type="EMBL" id="MCP2160472.1"/>
    </source>
</evidence>
<reference evidence="2 3" key="1">
    <citation type="submission" date="2022-06" db="EMBL/GenBank/DDBJ databases">
        <title>Genomic Encyclopedia of Archaeal and Bacterial Type Strains, Phase II (KMG-II): from individual species to whole genera.</title>
        <authorList>
            <person name="Goeker M."/>
        </authorList>
    </citation>
    <scope>NUCLEOTIDE SEQUENCE [LARGE SCALE GENOMIC DNA]</scope>
    <source>
        <strain evidence="2 3">DSM 45037</strain>
    </source>
</reference>
<organism evidence="2 3">
    <name type="scientific">Williamsia serinedens</name>
    <dbReference type="NCBI Taxonomy" id="391736"/>
    <lineage>
        <taxon>Bacteria</taxon>
        <taxon>Bacillati</taxon>
        <taxon>Actinomycetota</taxon>
        <taxon>Actinomycetes</taxon>
        <taxon>Mycobacteriales</taxon>
        <taxon>Nocardiaceae</taxon>
        <taxon>Williamsia</taxon>
    </lineage>
</organism>
<accession>A0ABT1GZQ0</accession>
<feature type="transmembrane region" description="Helical" evidence="1">
    <location>
        <begin position="22"/>
        <end position="42"/>
    </location>
</feature>
<name>A0ABT1GZQ0_9NOCA</name>
<protein>
    <recommendedName>
        <fullName evidence="4">DUF2306 domain-containing protein</fullName>
    </recommendedName>
</protein>